<protein>
    <submittedName>
        <fullName evidence="2">Uncharacterized protein</fullName>
    </submittedName>
</protein>
<gene>
    <name evidence="2" type="ORF">TSUD_42450</name>
</gene>
<sequence length="147" mass="17040">MEPESEVAAAPNVVRLVNSPNCEDYLEDKELQEWNQLKSLKKGQGVEDERVDQKKVGLSQKDWLKRGIEREITLDCGEQVIPFHEQGVEVEGFHEERREGDDVARERSASPSDERDITCSIFKLKKMKKKNKEMRVKSEDDKRVLLV</sequence>
<evidence type="ECO:0000313" key="2">
    <source>
        <dbReference type="EMBL" id="GAU13291.1"/>
    </source>
</evidence>
<organism evidence="2 3">
    <name type="scientific">Trifolium subterraneum</name>
    <name type="common">Subterranean clover</name>
    <dbReference type="NCBI Taxonomy" id="3900"/>
    <lineage>
        <taxon>Eukaryota</taxon>
        <taxon>Viridiplantae</taxon>
        <taxon>Streptophyta</taxon>
        <taxon>Embryophyta</taxon>
        <taxon>Tracheophyta</taxon>
        <taxon>Spermatophyta</taxon>
        <taxon>Magnoliopsida</taxon>
        <taxon>eudicotyledons</taxon>
        <taxon>Gunneridae</taxon>
        <taxon>Pentapetalae</taxon>
        <taxon>rosids</taxon>
        <taxon>fabids</taxon>
        <taxon>Fabales</taxon>
        <taxon>Fabaceae</taxon>
        <taxon>Papilionoideae</taxon>
        <taxon>50 kb inversion clade</taxon>
        <taxon>NPAAA clade</taxon>
        <taxon>Hologalegina</taxon>
        <taxon>IRL clade</taxon>
        <taxon>Trifolieae</taxon>
        <taxon>Trifolium</taxon>
    </lineage>
</organism>
<dbReference type="Proteomes" id="UP000242715">
    <property type="component" value="Unassembled WGS sequence"/>
</dbReference>
<dbReference type="AlphaFoldDB" id="A0A2Z6MEG5"/>
<proteinExistence type="predicted"/>
<name>A0A2Z6MEG5_TRISU</name>
<accession>A0A2Z6MEG5</accession>
<feature type="region of interest" description="Disordered" evidence="1">
    <location>
        <begin position="92"/>
        <end position="115"/>
    </location>
</feature>
<evidence type="ECO:0000313" key="3">
    <source>
        <dbReference type="Proteomes" id="UP000242715"/>
    </source>
</evidence>
<keyword evidence="3" id="KW-1185">Reference proteome</keyword>
<dbReference type="EMBL" id="DF973135">
    <property type="protein sequence ID" value="GAU13291.1"/>
    <property type="molecule type" value="Genomic_DNA"/>
</dbReference>
<reference evidence="3" key="1">
    <citation type="journal article" date="2017" name="Front. Plant Sci.">
        <title>Climate Clever Clovers: New Paradigm to Reduce the Environmental Footprint of Ruminants by Breeding Low Methanogenic Forages Utilizing Haplotype Variation.</title>
        <authorList>
            <person name="Kaur P."/>
            <person name="Appels R."/>
            <person name="Bayer P.E."/>
            <person name="Keeble-Gagnere G."/>
            <person name="Wang J."/>
            <person name="Hirakawa H."/>
            <person name="Shirasawa K."/>
            <person name="Vercoe P."/>
            <person name="Stefanova K."/>
            <person name="Durmic Z."/>
            <person name="Nichols P."/>
            <person name="Revell C."/>
            <person name="Isobe S.N."/>
            <person name="Edwards D."/>
            <person name="Erskine W."/>
        </authorList>
    </citation>
    <scope>NUCLEOTIDE SEQUENCE [LARGE SCALE GENOMIC DNA]</scope>
    <source>
        <strain evidence="3">cv. Daliak</strain>
    </source>
</reference>
<evidence type="ECO:0000256" key="1">
    <source>
        <dbReference type="SAM" id="MobiDB-lite"/>
    </source>
</evidence>